<comment type="caution">
    <text evidence="5">The sequence shown here is derived from an EMBL/GenBank/DDBJ whole genome shotgun (WGS) entry which is preliminary data.</text>
</comment>
<protein>
    <submittedName>
        <fullName evidence="5">Long-chain fatty acid--CoA ligase</fullName>
    </submittedName>
</protein>
<evidence type="ECO:0000259" key="4">
    <source>
        <dbReference type="Pfam" id="PF13193"/>
    </source>
</evidence>
<dbReference type="InterPro" id="IPR020459">
    <property type="entry name" value="AMP-binding"/>
</dbReference>
<reference evidence="5 6" key="1">
    <citation type="journal article" date="2009" name="Int. J. Syst. Evol. Microbiol.">
        <title>Nocardioides caeni sp. nov., isolated from wastewater.</title>
        <authorList>
            <person name="Yoon J.H."/>
            <person name="Kang S.J."/>
            <person name="Park S."/>
            <person name="Kim W."/>
            <person name="Oh T.K."/>
        </authorList>
    </citation>
    <scope>NUCLEOTIDE SEQUENCE [LARGE SCALE GENOMIC DNA]</scope>
    <source>
        <strain evidence="5 6">DSM 23134</strain>
    </source>
</reference>
<evidence type="ECO:0000259" key="3">
    <source>
        <dbReference type="Pfam" id="PF00501"/>
    </source>
</evidence>
<dbReference type="Gene3D" id="3.40.50.12780">
    <property type="entry name" value="N-terminal domain of ligase-like"/>
    <property type="match status" value="1"/>
</dbReference>
<keyword evidence="2 5" id="KW-0436">Ligase</keyword>
<dbReference type="FunFam" id="3.30.300.30:FF:000008">
    <property type="entry name" value="2,3-dihydroxybenzoate-AMP ligase"/>
    <property type="match status" value="1"/>
</dbReference>
<dbReference type="GO" id="GO:0006631">
    <property type="term" value="P:fatty acid metabolic process"/>
    <property type="evidence" value="ECO:0007669"/>
    <property type="project" value="TreeGrafter"/>
</dbReference>
<feature type="domain" description="AMP-binding enzyme C-terminal" evidence="4">
    <location>
        <begin position="415"/>
        <end position="490"/>
    </location>
</feature>
<dbReference type="InterPro" id="IPR042099">
    <property type="entry name" value="ANL_N_sf"/>
</dbReference>
<dbReference type="Proteomes" id="UP000307087">
    <property type="component" value="Unassembled WGS sequence"/>
</dbReference>
<feature type="domain" description="AMP-dependent synthetase/ligase" evidence="3">
    <location>
        <begin position="20"/>
        <end position="365"/>
    </location>
</feature>
<evidence type="ECO:0000256" key="2">
    <source>
        <dbReference type="ARBA" id="ARBA00022598"/>
    </source>
</evidence>
<dbReference type="InterPro" id="IPR045851">
    <property type="entry name" value="AMP-bd_C_sf"/>
</dbReference>
<dbReference type="InterPro" id="IPR025110">
    <property type="entry name" value="AMP-bd_C"/>
</dbReference>
<dbReference type="PANTHER" id="PTHR43201:SF5">
    <property type="entry name" value="MEDIUM-CHAIN ACYL-COA LIGASE ACSF2, MITOCHONDRIAL"/>
    <property type="match status" value="1"/>
</dbReference>
<dbReference type="InterPro" id="IPR000873">
    <property type="entry name" value="AMP-dep_synth/lig_dom"/>
</dbReference>
<dbReference type="Pfam" id="PF13193">
    <property type="entry name" value="AMP-binding_C"/>
    <property type="match status" value="1"/>
</dbReference>
<evidence type="ECO:0000256" key="1">
    <source>
        <dbReference type="ARBA" id="ARBA00006432"/>
    </source>
</evidence>
<dbReference type="RefSeq" id="WP_136564421.1">
    <property type="nucleotide sequence ID" value="NZ_BAABLS010000005.1"/>
</dbReference>
<dbReference type="GO" id="GO:0031956">
    <property type="term" value="F:medium-chain fatty acid-CoA ligase activity"/>
    <property type="evidence" value="ECO:0007669"/>
    <property type="project" value="TreeGrafter"/>
</dbReference>
<keyword evidence="6" id="KW-1185">Reference proteome</keyword>
<proteinExistence type="inferred from homology"/>
<dbReference type="AlphaFoldDB" id="A0A4V4HJ32"/>
<dbReference type="Gene3D" id="3.30.300.30">
    <property type="match status" value="1"/>
</dbReference>
<dbReference type="PROSITE" id="PS00455">
    <property type="entry name" value="AMP_BINDING"/>
    <property type="match status" value="1"/>
</dbReference>
<evidence type="ECO:0000313" key="6">
    <source>
        <dbReference type="Proteomes" id="UP000307087"/>
    </source>
</evidence>
<accession>A0A4V4HJ32</accession>
<comment type="similarity">
    <text evidence="1">Belongs to the ATP-dependent AMP-binding enzyme family.</text>
</comment>
<dbReference type="OrthoDB" id="9803968at2"/>
<dbReference type="Pfam" id="PF00501">
    <property type="entry name" value="AMP-binding"/>
    <property type="match status" value="1"/>
</dbReference>
<dbReference type="EMBL" id="STGW01000023">
    <property type="protein sequence ID" value="THV08856.1"/>
    <property type="molecule type" value="Genomic_DNA"/>
</dbReference>
<dbReference type="SUPFAM" id="SSF56801">
    <property type="entry name" value="Acetyl-CoA synthetase-like"/>
    <property type="match status" value="1"/>
</dbReference>
<name>A0A4V4HJ32_9ACTN</name>
<dbReference type="InterPro" id="IPR020845">
    <property type="entry name" value="AMP-binding_CS"/>
</dbReference>
<sequence>MTTTATADSLARIPFLREERDPGGRCLSEGGRSLDNAAFAAAVRRLAGRLAELGVAPGDNVAVMLPNCAEIVTTMFAAWYGGSALTPVNPALTDDEALYQLEDSSSVVVVGDERARALAATLDIAWVDVRSIHATSERPVPPVGQPGPDDAPVAQPDDFALVIYTSGTTGRPKGVLLDHANITAMSSSLVDHFQLTAADTSLLVLPLFHANGLIAGVVSVLRAGGDVVVAPRFSPSTFWELVEEHRPTYFSAVPTMYAVLEDRTGHPVDTSSLRFAICGAAPMPADLITRFEDRFGIPVVEGYGLSEGSVASTINPLAGPRKPGTVGIALPGQEVAVVSATGEHLSTGLRGEVVIRGANVMRGYLGRPEETTKVLRDGWLHTGDVGTIDEDGYLRIVDRIKELIIRGGENIYPKEIEECLYTHPSVLEAAVVGRPDPVLGEVPVAFVAARPGLTLSEDELRGHCAVSLAPFKIPAAFHVLAELPKNAVGKLVKAQLSERAPLR</sequence>
<gene>
    <name evidence="5" type="ORF">E9934_18705</name>
</gene>
<organism evidence="5 6">
    <name type="scientific">Nocardioides caeni</name>
    <dbReference type="NCBI Taxonomy" id="574700"/>
    <lineage>
        <taxon>Bacteria</taxon>
        <taxon>Bacillati</taxon>
        <taxon>Actinomycetota</taxon>
        <taxon>Actinomycetes</taxon>
        <taxon>Propionibacteriales</taxon>
        <taxon>Nocardioidaceae</taxon>
        <taxon>Nocardioides</taxon>
    </lineage>
</organism>
<evidence type="ECO:0000313" key="5">
    <source>
        <dbReference type="EMBL" id="THV08856.1"/>
    </source>
</evidence>
<dbReference type="PRINTS" id="PR00154">
    <property type="entry name" value="AMPBINDING"/>
</dbReference>
<dbReference type="PANTHER" id="PTHR43201">
    <property type="entry name" value="ACYL-COA SYNTHETASE"/>
    <property type="match status" value="1"/>
</dbReference>